<name>A0ABQ4SMM7_9HYPH</name>
<dbReference type="Proteomes" id="UP001055153">
    <property type="component" value="Unassembled WGS sequence"/>
</dbReference>
<comment type="caution">
    <text evidence="5">The sequence shown here is derived from an EMBL/GenBank/DDBJ whole genome shotgun (WGS) entry which is preliminary data.</text>
</comment>
<evidence type="ECO:0000313" key="5">
    <source>
        <dbReference type="EMBL" id="GJE03009.1"/>
    </source>
</evidence>
<dbReference type="PANTHER" id="PTHR24220">
    <property type="entry name" value="IMPORT ATP-BINDING PROTEIN"/>
    <property type="match status" value="1"/>
</dbReference>
<dbReference type="InterPro" id="IPR017871">
    <property type="entry name" value="ABC_transporter-like_CS"/>
</dbReference>
<evidence type="ECO:0000256" key="2">
    <source>
        <dbReference type="ARBA" id="ARBA00022741"/>
    </source>
</evidence>
<comment type="similarity">
    <text evidence="1">Belongs to the ABC transporter superfamily.</text>
</comment>
<reference evidence="5" key="2">
    <citation type="submission" date="2021-08" db="EMBL/GenBank/DDBJ databases">
        <authorList>
            <person name="Tani A."/>
            <person name="Ola A."/>
            <person name="Ogura Y."/>
            <person name="Katsura K."/>
            <person name="Hayashi T."/>
        </authorList>
    </citation>
    <scope>NUCLEOTIDE SEQUENCE</scope>
    <source>
        <strain evidence="5">DSM 17168</strain>
    </source>
</reference>
<dbReference type="RefSeq" id="WP_238240354.1">
    <property type="nucleotide sequence ID" value="NZ_BPQQ01000067.1"/>
</dbReference>
<protein>
    <submittedName>
        <fullName evidence="5">Macrolide export ATP-binding/permease protein MacB</fullName>
    </submittedName>
</protein>
<dbReference type="SMART" id="SM00382">
    <property type="entry name" value="AAA"/>
    <property type="match status" value="1"/>
</dbReference>
<dbReference type="InterPro" id="IPR003439">
    <property type="entry name" value="ABC_transporter-like_ATP-bd"/>
</dbReference>
<keyword evidence="3 5" id="KW-0067">ATP-binding</keyword>
<dbReference type="InterPro" id="IPR027417">
    <property type="entry name" value="P-loop_NTPase"/>
</dbReference>
<dbReference type="GO" id="GO:0005524">
    <property type="term" value="F:ATP binding"/>
    <property type="evidence" value="ECO:0007669"/>
    <property type="project" value="UniProtKB-KW"/>
</dbReference>
<gene>
    <name evidence="5" type="primary">macB</name>
    <name evidence="5" type="ORF">GMJLKIPL_4960</name>
</gene>
<keyword evidence="2" id="KW-0547">Nucleotide-binding</keyword>
<reference evidence="5" key="1">
    <citation type="journal article" date="2021" name="Front. Microbiol.">
        <title>Comprehensive Comparative Genomics and Phenotyping of Methylobacterium Species.</title>
        <authorList>
            <person name="Alessa O."/>
            <person name="Ogura Y."/>
            <person name="Fujitani Y."/>
            <person name="Takami H."/>
            <person name="Hayashi T."/>
            <person name="Sahin N."/>
            <person name="Tani A."/>
        </authorList>
    </citation>
    <scope>NUCLEOTIDE SEQUENCE</scope>
    <source>
        <strain evidence="5">DSM 17168</strain>
    </source>
</reference>
<organism evidence="5 6">
    <name type="scientific">Methylobacterium isbiliense</name>
    <dbReference type="NCBI Taxonomy" id="315478"/>
    <lineage>
        <taxon>Bacteria</taxon>
        <taxon>Pseudomonadati</taxon>
        <taxon>Pseudomonadota</taxon>
        <taxon>Alphaproteobacteria</taxon>
        <taxon>Hyphomicrobiales</taxon>
        <taxon>Methylobacteriaceae</taxon>
        <taxon>Methylobacterium</taxon>
    </lineage>
</organism>
<sequence length="225" mass="23830">MPAAAIQLANASAAYDGRPVLQGIDLTVQPGERVALMGRSGVGKSTLIGLIHAQAPERVALVPQAAALVRTLSVFHNVYMGRLDRNRTAHNLRNLVWPARADLDAVAAVLARVGLSDKLREKAGALSGGQQQRVSVARALYNGRPILLADEPVSALDRVQGGLVLAELARTHETLVMALHDVPLALAHASRIVMIAEGRIVLDAPAARLDAARLRGYYADAESLA</sequence>
<dbReference type="PROSITE" id="PS00211">
    <property type="entry name" value="ABC_TRANSPORTER_1"/>
    <property type="match status" value="1"/>
</dbReference>
<evidence type="ECO:0000256" key="1">
    <source>
        <dbReference type="ARBA" id="ARBA00005417"/>
    </source>
</evidence>
<dbReference type="SUPFAM" id="SSF52540">
    <property type="entry name" value="P-loop containing nucleoside triphosphate hydrolases"/>
    <property type="match status" value="1"/>
</dbReference>
<keyword evidence="6" id="KW-1185">Reference proteome</keyword>
<dbReference type="Pfam" id="PF00005">
    <property type="entry name" value="ABC_tran"/>
    <property type="match status" value="1"/>
</dbReference>
<dbReference type="PROSITE" id="PS50893">
    <property type="entry name" value="ABC_TRANSPORTER_2"/>
    <property type="match status" value="1"/>
</dbReference>
<dbReference type="PANTHER" id="PTHR24220:SF659">
    <property type="entry name" value="TRANSPORTER, PUTATIVE-RELATED"/>
    <property type="match status" value="1"/>
</dbReference>
<dbReference type="InterPro" id="IPR015854">
    <property type="entry name" value="ABC_transpr_LolD-like"/>
</dbReference>
<evidence type="ECO:0000256" key="3">
    <source>
        <dbReference type="ARBA" id="ARBA00022840"/>
    </source>
</evidence>
<proteinExistence type="inferred from homology"/>
<feature type="domain" description="ABC transporter" evidence="4">
    <location>
        <begin position="6"/>
        <end position="222"/>
    </location>
</feature>
<dbReference type="EMBL" id="BPQQ01000067">
    <property type="protein sequence ID" value="GJE03009.1"/>
    <property type="molecule type" value="Genomic_DNA"/>
</dbReference>
<accession>A0ABQ4SMM7</accession>
<dbReference type="Gene3D" id="3.40.50.300">
    <property type="entry name" value="P-loop containing nucleotide triphosphate hydrolases"/>
    <property type="match status" value="1"/>
</dbReference>
<evidence type="ECO:0000259" key="4">
    <source>
        <dbReference type="PROSITE" id="PS50893"/>
    </source>
</evidence>
<dbReference type="InterPro" id="IPR003593">
    <property type="entry name" value="AAA+_ATPase"/>
</dbReference>
<evidence type="ECO:0000313" key="6">
    <source>
        <dbReference type="Proteomes" id="UP001055153"/>
    </source>
</evidence>